<keyword evidence="3" id="KW-1185">Reference proteome</keyword>
<keyword evidence="1" id="KW-1133">Transmembrane helix</keyword>
<gene>
    <name evidence="2" type="ORF">PCC6912_50260</name>
</gene>
<keyword evidence="1" id="KW-0472">Membrane</keyword>
<proteinExistence type="predicted"/>
<feature type="transmembrane region" description="Helical" evidence="1">
    <location>
        <begin position="12"/>
        <end position="30"/>
    </location>
</feature>
<dbReference type="RefSeq" id="WP_016877166.1">
    <property type="nucleotide sequence ID" value="NZ_AJLN01000061.1"/>
</dbReference>
<reference evidence="2 3" key="1">
    <citation type="journal article" date="2019" name="Genome Biol. Evol.">
        <title>Day and night: Metabolic profiles and evolutionary relationships of six axenic non-marine cyanobacteria.</title>
        <authorList>
            <person name="Will S.E."/>
            <person name="Henke P."/>
            <person name="Boedeker C."/>
            <person name="Huang S."/>
            <person name="Brinkmann H."/>
            <person name="Rohde M."/>
            <person name="Jarek M."/>
            <person name="Friedl T."/>
            <person name="Seufert S."/>
            <person name="Schumacher M."/>
            <person name="Overmann J."/>
            <person name="Neumann-Schaal M."/>
            <person name="Petersen J."/>
        </authorList>
    </citation>
    <scope>NUCLEOTIDE SEQUENCE [LARGE SCALE GENOMIC DNA]</scope>
    <source>
        <strain evidence="2 3">PCC 6912</strain>
    </source>
</reference>
<evidence type="ECO:0000313" key="3">
    <source>
        <dbReference type="Proteomes" id="UP000268857"/>
    </source>
</evidence>
<dbReference type="OrthoDB" id="510406at2"/>
<sequence>MIQGVAFNRELEIRWVSIVADILLAGMVVGPLAAPFLAASGLPILPVIADIIYFMGSHVCPQPDMGVALAAPFIMAVCMRCYGTVAGLLLTRLLCGVTGGKGFYWLHQYGWSGVALASVLMMAYPLELAAEVLGWWSFNNYIVTVFGLITGLAWGLLTMPILHAQEIKSTSSLANESFHK</sequence>
<evidence type="ECO:0000256" key="1">
    <source>
        <dbReference type="SAM" id="Phobius"/>
    </source>
</evidence>
<dbReference type="InterPro" id="IPR019206">
    <property type="entry name" value="DUF2085_TM"/>
</dbReference>
<keyword evidence="1" id="KW-0812">Transmembrane</keyword>
<accession>A0A433N1F2</accession>
<feature type="transmembrane region" description="Helical" evidence="1">
    <location>
        <begin position="109"/>
        <end position="126"/>
    </location>
</feature>
<dbReference type="AlphaFoldDB" id="A0A433N1F2"/>
<evidence type="ECO:0000313" key="2">
    <source>
        <dbReference type="EMBL" id="RUR74848.1"/>
    </source>
</evidence>
<feature type="transmembrane region" description="Helical" evidence="1">
    <location>
        <begin position="67"/>
        <end position="89"/>
    </location>
</feature>
<feature type="transmembrane region" description="Helical" evidence="1">
    <location>
        <begin position="138"/>
        <end position="162"/>
    </location>
</feature>
<name>A0A433N1F2_CHLFR</name>
<protein>
    <submittedName>
        <fullName evidence="2">DUF2085 domain-containing protein</fullName>
    </submittedName>
</protein>
<organism evidence="2 3">
    <name type="scientific">Chlorogloeopsis fritschii PCC 6912</name>
    <dbReference type="NCBI Taxonomy" id="211165"/>
    <lineage>
        <taxon>Bacteria</taxon>
        <taxon>Bacillati</taxon>
        <taxon>Cyanobacteriota</taxon>
        <taxon>Cyanophyceae</taxon>
        <taxon>Nostocales</taxon>
        <taxon>Chlorogloeopsidaceae</taxon>
        <taxon>Chlorogloeopsis</taxon>
    </lineage>
</organism>
<dbReference type="Pfam" id="PF09858">
    <property type="entry name" value="DUF2085"/>
    <property type="match status" value="1"/>
</dbReference>
<dbReference type="Proteomes" id="UP000268857">
    <property type="component" value="Unassembled WGS sequence"/>
</dbReference>
<comment type="caution">
    <text evidence="2">The sequence shown here is derived from an EMBL/GenBank/DDBJ whole genome shotgun (WGS) entry which is preliminary data.</text>
</comment>
<dbReference type="EMBL" id="RSCJ01000027">
    <property type="protein sequence ID" value="RUR74848.1"/>
    <property type="molecule type" value="Genomic_DNA"/>
</dbReference>